<dbReference type="HOGENOM" id="CLU_919934_0_0_1"/>
<dbReference type="Gene3D" id="3.90.175.10">
    <property type="entry name" value="Diphtheria Toxin, domain 1"/>
    <property type="match status" value="2"/>
</dbReference>
<organism evidence="1">
    <name type="scientific">Petromyzon marinus</name>
    <name type="common">Sea lamprey</name>
    <dbReference type="NCBI Taxonomy" id="7757"/>
    <lineage>
        <taxon>Eukaryota</taxon>
        <taxon>Metazoa</taxon>
        <taxon>Chordata</taxon>
        <taxon>Craniata</taxon>
        <taxon>Vertebrata</taxon>
        <taxon>Cyclostomata</taxon>
        <taxon>Hyperoartia</taxon>
        <taxon>Petromyzontiformes</taxon>
        <taxon>Petromyzontidae</taxon>
        <taxon>Petromyzon</taxon>
    </lineage>
</organism>
<reference evidence="1" key="1">
    <citation type="submission" date="2025-08" db="UniProtKB">
        <authorList>
            <consortium name="Ensembl"/>
        </authorList>
    </citation>
    <scope>IDENTIFICATION</scope>
</reference>
<dbReference type="GO" id="GO:0005737">
    <property type="term" value="C:cytoplasm"/>
    <property type="evidence" value="ECO:0007669"/>
    <property type="project" value="TreeGrafter"/>
</dbReference>
<dbReference type="GeneTree" id="ENSGT00940000163496"/>
<dbReference type="AlphaFoldDB" id="S4RS44"/>
<dbReference type="SUPFAM" id="SSF56399">
    <property type="entry name" value="ADP-ribosylation"/>
    <property type="match status" value="2"/>
</dbReference>
<protein>
    <submittedName>
        <fullName evidence="1">Grass carp reovirus (GCRV)-induced 2d</fullName>
    </submittedName>
</protein>
<evidence type="ECO:0000313" key="1">
    <source>
        <dbReference type="Ensembl" id="ENSPMAP00000008033.1"/>
    </source>
</evidence>
<reference evidence="1" key="2">
    <citation type="submission" date="2025-09" db="UniProtKB">
        <authorList>
            <consortium name="Ensembl"/>
        </authorList>
    </citation>
    <scope>IDENTIFICATION</scope>
</reference>
<dbReference type="PANTHER" id="PTHR36542">
    <property type="entry name" value="GIG2-LIKE PROTEIN DRED-RELATED"/>
    <property type="match status" value="1"/>
</dbReference>
<name>S4RS44_PETMA</name>
<accession>S4RS44</accession>
<dbReference type="Ensembl" id="ENSPMAT00000008069.1">
    <property type="protein sequence ID" value="ENSPMAP00000008033.1"/>
    <property type="gene ID" value="ENSPMAG00000007294.1"/>
</dbReference>
<sequence>MIMYHGTNIDGAKNILARGFRRSEDGMLGPGVYVSRDINKARCYPLNCPADQRVILKVKVRVGKVKKIDSQDHPLRFTWHDHGYNTAWVPPNCGMVKSGREEDCVWNPSRVQLIGVARIKKDLKNKISILLRGETPKNNTVYTMYHAPAWMGPEPSSPGALDGPLKAMLGPGVYVSRDIDKAKAYPQNVPHDDRVVLELQVNVGRVKKIDRQNHPLQKAWRFAGYDTAWVPPNCGMVPSGLEEECVWDPNRLTVIRVVQAPLYF</sequence>
<proteinExistence type="predicted"/>